<dbReference type="Pfam" id="PF09622">
    <property type="entry name" value="DUF2391"/>
    <property type="match status" value="1"/>
</dbReference>
<reference evidence="3" key="1">
    <citation type="submission" date="2022-12" db="EMBL/GenBank/DDBJ databases">
        <title>Polyphasic identification of a Novel Hot-Spring Cyanobacterium Ocullathermofonsia sinensis gen nov. sp. nov. and Genomic Insights on its Adaptations to the Thermal Habitat.</title>
        <authorList>
            <person name="Daroch M."/>
            <person name="Tang J."/>
            <person name="Jiang Y."/>
        </authorList>
    </citation>
    <scope>NUCLEOTIDE SEQUENCE</scope>
    <source>
        <strain evidence="3">PKUAC-SCTA174</strain>
    </source>
</reference>
<feature type="transmembrane region" description="Helical" evidence="2">
    <location>
        <begin position="251"/>
        <end position="268"/>
    </location>
</feature>
<evidence type="ECO:0000256" key="2">
    <source>
        <dbReference type="SAM" id="Phobius"/>
    </source>
</evidence>
<dbReference type="EMBL" id="CP113797">
    <property type="protein sequence ID" value="WAL62386.1"/>
    <property type="molecule type" value="Genomic_DNA"/>
</dbReference>
<dbReference type="InterPro" id="IPR024464">
    <property type="entry name" value="DUF2391"/>
</dbReference>
<evidence type="ECO:0000313" key="3">
    <source>
        <dbReference type="EMBL" id="WAL62386.1"/>
    </source>
</evidence>
<keyword evidence="2" id="KW-0812">Transmembrane</keyword>
<proteinExistence type="predicted"/>
<dbReference type="KEGG" id="tsin:OXH18_10470"/>
<feature type="transmembrane region" description="Helical" evidence="2">
    <location>
        <begin position="20"/>
        <end position="42"/>
    </location>
</feature>
<feature type="transmembrane region" description="Helical" evidence="2">
    <location>
        <begin position="48"/>
        <end position="65"/>
    </location>
</feature>
<feature type="transmembrane region" description="Helical" evidence="2">
    <location>
        <begin position="209"/>
        <end position="230"/>
    </location>
</feature>
<keyword evidence="4" id="KW-1185">Reference proteome</keyword>
<dbReference type="Proteomes" id="UP001163152">
    <property type="component" value="Chromosome"/>
</dbReference>
<keyword evidence="2" id="KW-1133">Transmembrane helix</keyword>
<evidence type="ECO:0000256" key="1">
    <source>
        <dbReference type="SAM" id="MobiDB-lite"/>
    </source>
</evidence>
<dbReference type="RefSeq" id="WP_268612726.1">
    <property type="nucleotide sequence ID" value="NZ_CP113797.1"/>
</dbReference>
<organism evidence="3 4">
    <name type="scientific">Thermocoleostomius sinensis A174</name>
    <dbReference type="NCBI Taxonomy" id="2016057"/>
    <lineage>
        <taxon>Bacteria</taxon>
        <taxon>Bacillati</taxon>
        <taxon>Cyanobacteriota</taxon>
        <taxon>Cyanophyceae</taxon>
        <taxon>Oculatellales</taxon>
        <taxon>Oculatellaceae</taxon>
        <taxon>Thermocoleostomius</taxon>
    </lineage>
</organism>
<feature type="transmembrane region" description="Helical" evidence="2">
    <location>
        <begin position="174"/>
        <end position="193"/>
    </location>
</feature>
<protein>
    <submittedName>
        <fullName evidence="3">TIGR02587 family membrane protein</fullName>
    </submittedName>
</protein>
<dbReference type="NCBIfam" id="TIGR02587">
    <property type="entry name" value="TIGR02587 family membrane protein"/>
    <property type="match status" value="1"/>
</dbReference>
<dbReference type="InterPro" id="IPR013416">
    <property type="entry name" value="CHP02587_IM"/>
</dbReference>
<dbReference type="AlphaFoldDB" id="A0A9E9C6L4"/>
<gene>
    <name evidence="3" type="ORF">OXH18_10470</name>
</gene>
<evidence type="ECO:0000313" key="4">
    <source>
        <dbReference type="Proteomes" id="UP001163152"/>
    </source>
</evidence>
<accession>A0A9E9C6L4</accession>
<feature type="region of interest" description="Disordered" evidence="1">
    <location>
        <begin position="146"/>
        <end position="168"/>
    </location>
</feature>
<name>A0A9E9C6L4_9CYAN</name>
<sequence length="302" mass="32858">MKRMSFPSRLEWNDEIQDIIRAAAGGFLFGIPLLYTMEVWWIGSYTEPPLMLGILATTFVIVFLLNHTDGFRQIRPDRPTQAMTDSIEAIAISTICATFILTLLREITSTTPLDEALGKIVLEGVPFALGVALARSILQGDRFESSQATEHQEAASEPSGHPPSASKPSHYNATLADIGATLIGTIIIAFNIAPTDEVPMLVAAASPPWLIAIVLASLLISYSIVFLAGFTAQQQRIQQRGPFQHPITETLVSYLISLLAAALMLWFFHRLSFADPWTSWLENTVILGLPATIGGAAGRLAV</sequence>
<keyword evidence="2" id="KW-0472">Membrane</keyword>